<comment type="caution">
    <text evidence="4">The sequence shown here is derived from an EMBL/GenBank/DDBJ whole genome shotgun (WGS) entry which is preliminary data.</text>
</comment>
<evidence type="ECO:0000256" key="1">
    <source>
        <dbReference type="ARBA" id="ARBA00005417"/>
    </source>
</evidence>
<keyword evidence="4" id="KW-0547">Nucleotide-binding</keyword>
<feature type="domain" description="ABC transporter" evidence="3">
    <location>
        <begin position="3"/>
        <end position="215"/>
    </location>
</feature>
<dbReference type="Proteomes" id="UP001254257">
    <property type="component" value="Unassembled WGS sequence"/>
</dbReference>
<evidence type="ECO:0000313" key="4">
    <source>
        <dbReference type="EMBL" id="MDU0338612.1"/>
    </source>
</evidence>
<keyword evidence="5" id="KW-1185">Reference proteome</keyword>
<dbReference type="PROSITE" id="PS50893">
    <property type="entry name" value="ABC_TRANSPORTER_2"/>
    <property type="match status" value="1"/>
</dbReference>
<evidence type="ECO:0000256" key="2">
    <source>
        <dbReference type="ARBA" id="ARBA00022448"/>
    </source>
</evidence>
<gene>
    <name evidence="4" type="ORF">RKE40_01895</name>
</gene>
<dbReference type="PANTHER" id="PTHR42788">
    <property type="entry name" value="TAURINE IMPORT ATP-BINDING PROTEIN-RELATED"/>
    <property type="match status" value="1"/>
</dbReference>
<dbReference type="PANTHER" id="PTHR42788:SF19">
    <property type="entry name" value="ALIPHATIC SULFONATES IMPORT ATP-BINDING PROTEIN SSUB 2"/>
    <property type="match status" value="1"/>
</dbReference>
<protein>
    <submittedName>
        <fullName evidence="4">ATP-binding cassette domain-containing protein</fullName>
    </submittedName>
</protein>
<dbReference type="InterPro" id="IPR027417">
    <property type="entry name" value="P-loop_NTPase"/>
</dbReference>
<evidence type="ECO:0000259" key="3">
    <source>
        <dbReference type="PROSITE" id="PS50893"/>
    </source>
</evidence>
<dbReference type="RefSeq" id="WP_316016556.1">
    <property type="nucleotide sequence ID" value="NZ_JAWDID010000002.1"/>
</dbReference>
<dbReference type="EMBL" id="JAWDID010000002">
    <property type="protein sequence ID" value="MDU0338612.1"/>
    <property type="molecule type" value="Genomic_DNA"/>
</dbReference>
<evidence type="ECO:0000313" key="5">
    <source>
        <dbReference type="Proteomes" id="UP001254257"/>
    </source>
</evidence>
<accession>A0ABU3S1M8</accession>
<organism evidence="4 5">
    <name type="scientific">Bosea rubneri</name>
    <dbReference type="NCBI Taxonomy" id="3075434"/>
    <lineage>
        <taxon>Bacteria</taxon>
        <taxon>Pseudomonadati</taxon>
        <taxon>Pseudomonadota</taxon>
        <taxon>Alphaproteobacteria</taxon>
        <taxon>Hyphomicrobiales</taxon>
        <taxon>Boseaceae</taxon>
        <taxon>Bosea</taxon>
    </lineage>
</organism>
<reference evidence="4 5" key="1">
    <citation type="submission" date="2023-09" db="EMBL/GenBank/DDBJ databases">
        <title>Whole genome shotgun sequencing (WGS) of Bosea sp. ZW T0_25, isolated from stored onions (Allium cepa).</title>
        <authorList>
            <person name="Stoll D.A."/>
            <person name="Huch M."/>
        </authorList>
    </citation>
    <scope>NUCLEOTIDE SEQUENCE [LARGE SCALE GENOMIC DNA]</scope>
    <source>
        <strain evidence="4 5">ZW T0_25</strain>
    </source>
</reference>
<sequence length="241" mass="24987">MSICPNDPTLFAAGFDAAALRPAPGQVVALLGGPAGGGSALLRTLGGLDAAADPVPTAELGLLGARPSFFPWLNLSENLAFALPGATAFAREGLIANALVRAGLGEFKDRRPGTLSAAELQALAIARLSLLRPKLLLVDAPFAGLDDEAQDALAGSLAELCRQGRPAVAIATSSVEEAVRLADRILVLPQTPGPLAFRLDNLLPYPRDSRSVGFVALRRELRRSLEKELGAVQSEVAEVAA</sequence>
<proteinExistence type="inferred from homology"/>
<keyword evidence="4" id="KW-0067">ATP-binding</keyword>
<dbReference type="Gene3D" id="3.40.50.300">
    <property type="entry name" value="P-loop containing nucleotide triphosphate hydrolases"/>
    <property type="match status" value="1"/>
</dbReference>
<comment type="similarity">
    <text evidence="1">Belongs to the ABC transporter superfamily.</text>
</comment>
<dbReference type="Pfam" id="PF00005">
    <property type="entry name" value="ABC_tran"/>
    <property type="match status" value="1"/>
</dbReference>
<dbReference type="InterPro" id="IPR050166">
    <property type="entry name" value="ABC_transporter_ATP-bind"/>
</dbReference>
<name>A0ABU3S1M8_9HYPH</name>
<dbReference type="InterPro" id="IPR003439">
    <property type="entry name" value="ABC_transporter-like_ATP-bd"/>
</dbReference>
<dbReference type="SUPFAM" id="SSF52540">
    <property type="entry name" value="P-loop containing nucleoside triphosphate hydrolases"/>
    <property type="match status" value="1"/>
</dbReference>
<dbReference type="GO" id="GO:0005524">
    <property type="term" value="F:ATP binding"/>
    <property type="evidence" value="ECO:0007669"/>
    <property type="project" value="UniProtKB-KW"/>
</dbReference>
<keyword evidence="2" id="KW-0813">Transport</keyword>